<keyword evidence="1" id="KW-0812">Transmembrane</keyword>
<dbReference type="InterPro" id="IPR025250">
    <property type="entry name" value="DUF4199"/>
</dbReference>
<keyword evidence="2" id="KW-0378">Hydrolase</keyword>
<organism evidence="2 3">
    <name type="scientific">Microbacter margulisiae</name>
    <dbReference type="NCBI Taxonomy" id="1350067"/>
    <lineage>
        <taxon>Bacteria</taxon>
        <taxon>Pseudomonadati</taxon>
        <taxon>Bacteroidota</taxon>
        <taxon>Bacteroidia</taxon>
        <taxon>Bacteroidales</taxon>
        <taxon>Porphyromonadaceae</taxon>
        <taxon>Microbacter</taxon>
    </lineage>
</organism>
<accession>A0A7W5DPR9</accession>
<comment type="caution">
    <text evidence="2">The sequence shown here is derived from an EMBL/GenBank/DDBJ whole genome shotgun (WGS) entry which is preliminary data.</text>
</comment>
<protein>
    <submittedName>
        <fullName evidence="2">Putative neutral ceramidase superfamily lipid hydrolase</fullName>
    </submittedName>
</protein>
<dbReference type="Pfam" id="PF13858">
    <property type="entry name" value="DUF4199"/>
    <property type="match status" value="1"/>
</dbReference>
<feature type="transmembrane region" description="Helical" evidence="1">
    <location>
        <begin position="142"/>
        <end position="161"/>
    </location>
</feature>
<gene>
    <name evidence="2" type="ORF">FHX64_000884</name>
</gene>
<keyword evidence="1" id="KW-0472">Membrane</keyword>
<keyword evidence="1" id="KW-1133">Transmembrane helix</keyword>
<dbReference type="Proteomes" id="UP000544222">
    <property type="component" value="Unassembled WGS sequence"/>
</dbReference>
<feature type="transmembrane region" description="Helical" evidence="1">
    <location>
        <begin position="34"/>
        <end position="53"/>
    </location>
</feature>
<evidence type="ECO:0000313" key="2">
    <source>
        <dbReference type="EMBL" id="MBB3186721.1"/>
    </source>
</evidence>
<sequence>MRADIIKHAMQYGLYLGLILGAKFFLAMTQSAFLSFFAMIMWLAIPFFIYLIVKKYRDEQLGGFISFHEGWSLSFWIIFFGGMILEVIQFVYFQFINTTYLPDILQQTTQMMDKMNLSMPHQNLDIMEKIMTHPNLYVLTDFIMYTLISGAILSLIIAAFVKRKANPYQ</sequence>
<dbReference type="RefSeq" id="WP_183412574.1">
    <property type="nucleotide sequence ID" value="NZ_JACHYB010000001.1"/>
</dbReference>
<evidence type="ECO:0000313" key="3">
    <source>
        <dbReference type="Proteomes" id="UP000544222"/>
    </source>
</evidence>
<feature type="transmembrane region" description="Helical" evidence="1">
    <location>
        <begin position="12"/>
        <end position="28"/>
    </location>
</feature>
<feature type="transmembrane region" description="Helical" evidence="1">
    <location>
        <begin position="73"/>
        <end position="95"/>
    </location>
</feature>
<keyword evidence="3" id="KW-1185">Reference proteome</keyword>
<proteinExistence type="predicted"/>
<name>A0A7W5DPR9_9PORP</name>
<reference evidence="2 3" key="1">
    <citation type="submission" date="2020-08" db="EMBL/GenBank/DDBJ databases">
        <title>Genomic Encyclopedia of Type Strains, Phase IV (KMG-IV): sequencing the most valuable type-strain genomes for metagenomic binning, comparative biology and taxonomic classification.</title>
        <authorList>
            <person name="Goeker M."/>
        </authorList>
    </citation>
    <scope>NUCLEOTIDE SEQUENCE [LARGE SCALE GENOMIC DNA]</scope>
    <source>
        <strain evidence="2 3">DSM 27471</strain>
    </source>
</reference>
<dbReference type="EMBL" id="JACHYB010000001">
    <property type="protein sequence ID" value="MBB3186721.1"/>
    <property type="molecule type" value="Genomic_DNA"/>
</dbReference>
<evidence type="ECO:0000256" key="1">
    <source>
        <dbReference type="SAM" id="Phobius"/>
    </source>
</evidence>
<dbReference type="GO" id="GO:0016787">
    <property type="term" value="F:hydrolase activity"/>
    <property type="evidence" value="ECO:0007669"/>
    <property type="project" value="UniProtKB-KW"/>
</dbReference>
<dbReference type="AlphaFoldDB" id="A0A7W5DPR9"/>